<keyword evidence="2" id="KW-1185">Reference proteome</keyword>
<organism evidence="1 2">
    <name type="scientific">Kozakia baliensis</name>
    <dbReference type="NCBI Taxonomy" id="153496"/>
    <lineage>
        <taxon>Bacteria</taxon>
        <taxon>Pseudomonadati</taxon>
        <taxon>Pseudomonadota</taxon>
        <taxon>Alphaproteobacteria</taxon>
        <taxon>Acetobacterales</taxon>
        <taxon>Acetobacteraceae</taxon>
        <taxon>Kozakia</taxon>
    </lineage>
</organism>
<dbReference type="EMBL" id="CP014674">
    <property type="protein sequence ID" value="AOX17753.1"/>
    <property type="molecule type" value="Genomic_DNA"/>
</dbReference>
<evidence type="ECO:0000313" key="1">
    <source>
        <dbReference type="EMBL" id="AOX17753.1"/>
    </source>
</evidence>
<proteinExistence type="predicted"/>
<protein>
    <submittedName>
        <fullName evidence="1">Uncharacterized protein</fullName>
    </submittedName>
</protein>
<sequence length="221" mass="24359">MQLSKTGFSLMTSMLDLLTIDDLNEVDRLALHWLRILMSPRRSPRGREILPRQTVSDLKAVHIAFKNALARLTPLKRRWLDLGAPSTLRVTETELHCLDALAAAQNGAEAGLRLSLRAVFPQACARAPFLAAFELLGTWLAVSGNWLDRASDEANNGFVDERVVASPITTRKIMAPCDRCSACGNNKVTLGSFACLAALSRWRETLSEDAILLVEVEHPRG</sequence>
<name>A0A1D8UVS5_9PROT</name>
<accession>A0A1D8UVS5</accession>
<dbReference type="AlphaFoldDB" id="A0A1D8UVS5"/>
<dbReference type="Proteomes" id="UP000179145">
    <property type="component" value="Chromosome"/>
</dbReference>
<dbReference type="KEGG" id="kba:A0U89_12065"/>
<evidence type="ECO:0000313" key="2">
    <source>
        <dbReference type="Proteomes" id="UP000179145"/>
    </source>
</evidence>
<reference evidence="1 2" key="1">
    <citation type="journal article" date="2016" name="Microb. Cell Fact.">
        <title>Dissection of exopolysaccharide biosynthesis in Kozakia baliensis.</title>
        <authorList>
            <person name="Brandt J.U."/>
            <person name="Jakob F."/>
            <person name="Behr J."/>
            <person name="Geissler A.J."/>
            <person name="Vogel R.F."/>
        </authorList>
    </citation>
    <scope>NUCLEOTIDE SEQUENCE [LARGE SCALE GENOMIC DNA]</scope>
    <source>
        <strain evidence="1 2">DSM 14400</strain>
    </source>
</reference>
<gene>
    <name evidence="1" type="ORF">A0U89_12065</name>
</gene>